<dbReference type="Proteomes" id="UP000324800">
    <property type="component" value="Unassembled WGS sequence"/>
</dbReference>
<dbReference type="AlphaFoldDB" id="A0A5J4URV6"/>
<proteinExistence type="predicted"/>
<evidence type="ECO:0000313" key="1">
    <source>
        <dbReference type="EMBL" id="KAA6373127.1"/>
    </source>
</evidence>
<evidence type="ECO:0000313" key="2">
    <source>
        <dbReference type="Proteomes" id="UP000324800"/>
    </source>
</evidence>
<name>A0A5J4URV6_9EUKA</name>
<gene>
    <name evidence="1" type="ORF">EZS28_031349</name>
</gene>
<accession>A0A5J4URV6</accession>
<comment type="caution">
    <text evidence="1">The sequence shown here is derived from an EMBL/GenBank/DDBJ whole genome shotgun (WGS) entry which is preliminary data.</text>
</comment>
<dbReference type="EMBL" id="SNRW01013009">
    <property type="protein sequence ID" value="KAA6373127.1"/>
    <property type="molecule type" value="Genomic_DNA"/>
</dbReference>
<organism evidence="1 2">
    <name type="scientific">Streblomastix strix</name>
    <dbReference type="NCBI Taxonomy" id="222440"/>
    <lineage>
        <taxon>Eukaryota</taxon>
        <taxon>Metamonada</taxon>
        <taxon>Preaxostyla</taxon>
        <taxon>Oxymonadida</taxon>
        <taxon>Streblomastigidae</taxon>
        <taxon>Streblomastix</taxon>
    </lineage>
</organism>
<protein>
    <submittedName>
        <fullName evidence="1">Uncharacterized protein</fullName>
    </submittedName>
</protein>
<reference evidence="1 2" key="1">
    <citation type="submission" date="2019-03" db="EMBL/GenBank/DDBJ databases">
        <title>Single cell metagenomics reveals metabolic interactions within the superorganism composed of flagellate Streblomastix strix and complex community of Bacteroidetes bacteria on its surface.</title>
        <authorList>
            <person name="Treitli S.C."/>
            <person name="Kolisko M."/>
            <person name="Husnik F."/>
            <person name="Keeling P."/>
            <person name="Hampl V."/>
        </authorList>
    </citation>
    <scope>NUCLEOTIDE SEQUENCE [LARGE SCALE GENOMIC DNA]</scope>
    <source>
        <strain evidence="1">ST1C</strain>
    </source>
</reference>
<sequence length="245" mass="28259">MEAIFLGQFCNRRILNELQDKAIIYKPKSSTAEQDIVKQKTAESLVAEVKKIVRLYQLQKIQTQIQHILGISTKIAYELRRLSTAGDYSVRKEIFQALCQAWRIIPTLALFEINEHKLMDRFAAVEQQEELKESKWINAISRLLKEEIFWIPPIIAKIVKALIAWERFKPKSIMIAPWWPGQIWFTSLLTDSSKYLILGENSLILNPEKVMKRMNGTLLIGKIAAIIIIQEKTNCGNDYHSSSTS</sequence>